<sequence length="72" mass="8092">MDQDEHHRPDVQALVDTALAVASQRHDGIVDLGCRIEALKTAIEVPPSQEWMQVLPSDVIWSDTCVAHVHFY</sequence>
<protein>
    <submittedName>
        <fullName evidence="1">Uncharacterized protein</fullName>
    </submittedName>
</protein>
<keyword evidence="2" id="KW-1185">Reference proteome</keyword>
<comment type="caution">
    <text evidence="1">The sequence shown here is derived from an EMBL/GenBank/DDBJ whole genome shotgun (WGS) entry which is preliminary data.</text>
</comment>
<evidence type="ECO:0000313" key="1">
    <source>
        <dbReference type="EMBL" id="TVU25202.1"/>
    </source>
</evidence>
<proteinExistence type="predicted"/>
<dbReference type="Proteomes" id="UP000324897">
    <property type="component" value="Chromosome 2"/>
</dbReference>
<gene>
    <name evidence="1" type="ORF">EJB05_27690</name>
</gene>
<accession>A0A5J9UN63</accession>
<reference evidence="1 2" key="1">
    <citation type="journal article" date="2019" name="Sci. Rep.">
        <title>A high-quality genome of Eragrostis curvula grass provides insights into Poaceae evolution and supports new strategies to enhance forage quality.</title>
        <authorList>
            <person name="Carballo J."/>
            <person name="Santos B.A.C.M."/>
            <person name="Zappacosta D."/>
            <person name="Garbus I."/>
            <person name="Selva J.P."/>
            <person name="Gallo C.A."/>
            <person name="Diaz A."/>
            <person name="Albertini E."/>
            <person name="Caccamo M."/>
            <person name="Echenique V."/>
        </authorList>
    </citation>
    <scope>NUCLEOTIDE SEQUENCE [LARGE SCALE GENOMIC DNA]</scope>
    <source>
        <strain evidence="2">cv. Victoria</strain>
        <tissue evidence="1">Leaf</tissue>
    </source>
</reference>
<feature type="non-terminal residue" evidence="1">
    <location>
        <position position="1"/>
    </location>
</feature>
<dbReference type="EMBL" id="RWGY01000013">
    <property type="protein sequence ID" value="TVU25202.1"/>
    <property type="molecule type" value="Genomic_DNA"/>
</dbReference>
<dbReference type="Gramene" id="TVU25202">
    <property type="protein sequence ID" value="TVU25202"/>
    <property type="gene ID" value="EJB05_27690"/>
</dbReference>
<name>A0A5J9UN63_9POAL</name>
<organism evidence="1 2">
    <name type="scientific">Eragrostis curvula</name>
    <name type="common">weeping love grass</name>
    <dbReference type="NCBI Taxonomy" id="38414"/>
    <lineage>
        <taxon>Eukaryota</taxon>
        <taxon>Viridiplantae</taxon>
        <taxon>Streptophyta</taxon>
        <taxon>Embryophyta</taxon>
        <taxon>Tracheophyta</taxon>
        <taxon>Spermatophyta</taxon>
        <taxon>Magnoliopsida</taxon>
        <taxon>Liliopsida</taxon>
        <taxon>Poales</taxon>
        <taxon>Poaceae</taxon>
        <taxon>PACMAD clade</taxon>
        <taxon>Chloridoideae</taxon>
        <taxon>Eragrostideae</taxon>
        <taxon>Eragrostidinae</taxon>
        <taxon>Eragrostis</taxon>
    </lineage>
</organism>
<evidence type="ECO:0000313" key="2">
    <source>
        <dbReference type="Proteomes" id="UP000324897"/>
    </source>
</evidence>
<dbReference type="AlphaFoldDB" id="A0A5J9UN63"/>